<dbReference type="RefSeq" id="WP_065546113.1">
    <property type="nucleotide sequence ID" value="NZ_CP016415.1"/>
</dbReference>
<keyword evidence="1" id="KW-0472">Membrane</keyword>
<keyword evidence="1" id="KW-0812">Transmembrane</keyword>
<evidence type="ECO:0000313" key="2">
    <source>
        <dbReference type="EMBL" id="ANU38199.1"/>
    </source>
</evidence>
<dbReference type="Proteomes" id="UP000092528">
    <property type="component" value="Chromosome 2"/>
</dbReference>
<dbReference type="PATRIC" id="fig|45658.7.peg.3099"/>
<reference evidence="2 3" key="1">
    <citation type="submission" date="2016-07" db="EMBL/GenBank/DDBJ databases">
        <title>Genome sequencing of Vibrio scophthalmi strain VS-05, an isolated from Paralichthys olivaceus.</title>
        <authorList>
            <person name="Han H.-J."/>
        </authorList>
    </citation>
    <scope>NUCLEOTIDE SEQUENCE [LARGE SCALE GENOMIC DNA]</scope>
    <source>
        <strain evidence="2 3">VS-05</strain>
    </source>
</reference>
<gene>
    <name evidence="2" type="ORF">VSVS05_03161</name>
</gene>
<feature type="transmembrane region" description="Helical" evidence="1">
    <location>
        <begin position="38"/>
        <end position="57"/>
    </location>
</feature>
<feature type="transmembrane region" description="Helical" evidence="1">
    <location>
        <begin position="138"/>
        <end position="159"/>
    </location>
</feature>
<feature type="transmembrane region" description="Helical" evidence="1">
    <location>
        <begin position="77"/>
        <end position="102"/>
    </location>
</feature>
<evidence type="ECO:0000256" key="1">
    <source>
        <dbReference type="SAM" id="Phobius"/>
    </source>
</evidence>
<organism evidence="2 3">
    <name type="scientific">Vibrio scophthalmi</name>
    <dbReference type="NCBI Taxonomy" id="45658"/>
    <lineage>
        <taxon>Bacteria</taxon>
        <taxon>Pseudomonadati</taxon>
        <taxon>Pseudomonadota</taxon>
        <taxon>Gammaproteobacteria</taxon>
        <taxon>Vibrionales</taxon>
        <taxon>Vibrionaceae</taxon>
        <taxon>Vibrio</taxon>
    </lineage>
</organism>
<keyword evidence="1" id="KW-1133">Transmembrane helix</keyword>
<keyword evidence="3" id="KW-1185">Reference proteome</keyword>
<dbReference type="EMBL" id="CP016415">
    <property type="protein sequence ID" value="ANU38199.1"/>
    <property type="molecule type" value="Genomic_DNA"/>
</dbReference>
<evidence type="ECO:0000313" key="3">
    <source>
        <dbReference type="Proteomes" id="UP000092528"/>
    </source>
</evidence>
<accession>A0A1C7FGT7</accession>
<name>A0A1C7FGT7_9VIBR</name>
<dbReference type="AlphaFoldDB" id="A0A1C7FGT7"/>
<protein>
    <submittedName>
        <fullName evidence="2">Uncharacterized protein</fullName>
    </submittedName>
</protein>
<proteinExistence type="predicted"/>
<sequence length="240" mass="27358">MSSDSSLLIDKINRYKVDIKHVERKNHKKHLATRRMSLVALVGFFLSFAIMTINKLYGEGFLSDDCLLIKLLENKGMITDFVVVLLIVVIPTALYLIVFSLYESAQNKPGNECNLGFYMSLLVVFQLVAVVFSSPLFFMTMCTVGVTLFVLSYGSNRYFGYTRAWVRNRAVRFHIERLLSEHELNVAGKAPFMVEIEEQALQKKFYALVDKNIEQQQKDIVGDHLSVGDATLSWIKGLKK</sequence>
<feature type="transmembrane region" description="Helical" evidence="1">
    <location>
        <begin position="114"/>
        <end position="132"/>
    </location>
</feature>